<organism evidence="1">
    <name type="scientific">Zea mays</name>
    <name type="common">Maize</name>
    <dbReference type="NCBI Taxonomy" id="4577"/>
    <lineage>
        <taxon>Eukaryota</taxon>
        <taxon>Viridiplantae</taxon>
        <taxon>Streptophyta</taxon>
        <taxon>Embryophyta</taxon>
        <taxon>Tracheophyta</taxon>
        <taxon>Spermatophyta</taxon>
        <taxon>Magnoliopsida</taxon>
        <taxon>Liliopsida</taxon>
        <taxon>Poales</taxon>
        <taxon>Poaceae</taxon>
        <taxon>PACMAD clade</taxon>
        <taxon>Panicoideae</taxon>
        <taxon>Andropogonodae</taxon>
        <taxon>Andropogoneae</taxon>
        <taxon>Tripsacinae</taxon>
        <taxon>Zea</taxon>
    </lineage>
</organism>
<dbReference type="Gene3D" id="2.30.130.40">
    <property type="entry name" value="LON domain-like"/>
    <property type="match status" value="1"/>
</dbReference>
<comment type="caution">
    <text evidence="1">The sequence shown here is derived from an EMBL/GenBank/DDBJ whole genome shotgun (WGS) entry which is preliminary data.</text>
</comment>
<dbReference type="ExpressionAtlas" id="A0A3L6F1B0">
    <property type="expression patterns" value="baseline and differential"/>
</dbReference>
<protein>
    <submittedName>
        <fullName evidence="1">Exocyst complex component EXO84B</fullName>
    </submittedName>
</protein>
<dbReference type="EMBL" id="NCVQ01000005">
    <property type="protein sequence ID" value="PWZ27072.1"/>
    <property type="molecule type" value="Genomic_DNA"/>
</dbReference>
<dbReference type="Pfam" id="PF08700">
    <property type="entry name" value="VPS51_Exo84_N"/>
    <property type="match status" value="1"/>
</dbReference>
<dbReference type="Proteomes" id="UP000251960">
    <property type="component" value="Chromosome 4"/>
</dbReference>
<dbReference type="InterPro" id="IPR046336">
    <property type="entry name" value="Lon_prtase_N_sf"/>
</dbReference>
<proteinExistence type="predicted"/>
<dbReference type="PANTHER" id="PTHR46732:SF5">
    <property type="entry name" value="ATP-DEPENDENT PROTEASE LA (LON) DOMAIN PROTEIN"/>
    <property type="match status" value="1"/>
</dbReference>
<dbReference type="InterPro" id="IPR015947">
    <property type="entry name" value="PUA-like_sf"/>
</dbReference>
<name>A0A3L6F1B0_MAIZE</name>
<dbReference type="AlphaFoldDB" id="A0A3L6F1B0"/>
<evidence type="ECO:0000313" key="1">
    <source>
        <dbReference type="EMBL" id="PWZ27072.1"/>
    </source>
</evidence>
<accession>A0A3L6F1B0</accession>
<dbReference type="PANTHER" id="PTHR46732">
    <property type="entry name" value="ATP-DEPENDENT PROTEASE LA (LON) DOMAIN PROTEIN"/>
    <property type="match status" value="1"/>
</dbReference>
<gene>
    <name evidence="1" type="primary">EXO84B_5</name>
    <name evidence="1" type="ORF">Zm00014a_032210</name>
</gene>
<dbReference type="SUPFAM" id="SSF88697">
    <property type="entry name" value="PUA domain-like"/>
    <property type="match status" value="1"/>
</dbReference>
<reference evidence="1" key="1">
    <citation type="journal article" date="2018" name="Nat. Genet.">
        <title>Extensive intraspecific gene order and gene structural variations between Mo17 and other maize genomes.</title>
        <authorList>
            <person name="Sun S."/>
            <person name="Zhou Y."/>
            <person name="Chen J."/>
            <person name="Shi J."/>
            <person name="Zhao H."/>
            <person name="Zhao H."/>
            <person name="Song W."/>
            <person name="Zhang M."/>
            <person name="Cui Y."/>
            <person name="Dong X."/>
            <person name="Liu H."/>
            <person name="Ma X."/>
            <person name="Jiao Y."/>
            <person name="Wang B."/>
            <person name="Wei X."/>
            <person name="Stein J.C."/>
            <person name="Glaubitz J.C."/>
            <person name="Lu F."/>
            <person name="Yu G."/>
            <person name="Liang C."/>
            <person name="Fengler K."/>
            <person name="Li B."/>
            <person name="Rafalski A."/>
            <person name="Schnable P.S."/>
            <person name="Ware D.H."/>
            <person name="Buckler E.S."/>
            <person name="Lai J."/>
        </authorList>
    </citation>
    <scope>NUCLEOTIDE SEQUENCE [LARGE SCALE GENOMIC DNA]</scope>
    <source>
        <tissue evidence="1">Seedling</tissue>
    </source>
</reference>
<sequence length="303" mass="34093">MAASAPIHLLLSPSRSTWPPQDPSLRPILPLHAWPARQRHLRAARCALSPPTPSLDLPLLPFQPAEVLIPSESKTLHLYEARYIALLEEALYKREKSFVHFVLDPVVDSSTKASFAIVAVGIDSGANRVQLADKLKIFKTDHFDSDAYVQSKCCAMDEKEVRHLCSYLQDLKKTSAEEMRRSVHANYVVFIKASKEISDLEGELLSVPEDEPLQTNIRASLLWSEKESFEEYNESFIPGRPERLSFAAYQTVSGMSDEELLTVQNYKIQAMDSTDTLERLNTGINFVEHNIGMIAARLAIQNI</sequence>